<dbReference type="EMBL" id="MRTJ01000003">
    <property type="protein sequence ID" value="OMF14202.1"/>
    <property type="molecule type" value="Genomic_DNA"/>
</dbReference>
<dbReference type="SMART" id="SM00855">
    <property type="entry name" value="PGAM"/>
    <property type="match status" value="1"/>
</dbReference>
<dbReference type="InterPro" id="IPR013078">
    <property type="entry name" value="His_Pase_superF_clade-1"/>
</dbReference>
<dbReference type="PANTHER" id="PTHR48100">
    <property type="entry name" value="BROAD-SPECIFICITY PHOSPHATASE YOR283W-RELATED"/>
    <property type="match status" value="1"/>
</dbReference>
<evidence type="ECO:0000313" key="2">
    <source>
        <dbReference type="Proteomes" id="UP000187134"/>
    </source>
</evidence>
<reference evidence="1 2" key="1">
    <citation type="submission" date="2016-11" db="EMBL/GenBank/DDBJ databases">
        <title>Paenibacillus species isolates.</title>
        <authorList>
            <person name="Beno S.M."/>
        </authorList>
    </citation>
    <scope>NUCLEOTIDE SEQUENCE [LARGE SCALE GENOMIC DNA]</scope>
    <source>
        <strain evidence="1 2">FSL H8-0246</strain>
    </source>
</reference>
<proteinExistence type="predicted"/>
<dbReference type="PANTHER" id="PTHR48100:SF1">
    <property type="entry name" value="HISTIDINE PHOSPHATASE FAMILY PROTEIN-RELATED"/>
    <property type="match status" value="1"/>
</dbReference>
<dbReference type="Proteomes" id="UP000187134">
    <property type="component" value="Unassembled WGS sequence"/>
</dbReference>
<dbReference type="CDD" id="cd07067">
    <property type="entry name" value="HP_PGM_like"/>
    <property type="match status" value="1"/>
</dbReference>
<dbReference type="Pfam" id="PF00300">
    <property type="entry name" value="His_Phos_1"/>
    <property type="match status" value="1"/>
</dbReference>
<dbReference type="SUPFAM" id="SSF53254">
    <property type="entry name" value="Phosphoglycerate mutase-like"/>
    <property type="match status" value="1"/>
</dbReference>
<dbReference type="Gene3D" id="3.40.50.1240">
    <property type="entry name" value="Phosphoglycerate mutase-like"/>
    <property type="match status" value="1"/>
</dbReference>
<evidence type="ECO:0000313" key="1">
    <source>
        <dbReference type="EMBL" id="OMF14202.1"/>
    </source>
</evidence>
<organism evidence="1 2">
    <name type="scientific">Paenibacillus amylolyticus</name>
    <dbReference type="NCBI Taxonomy" id="1451"/>
    <lineage>
        <taxon>Bacteria</taxon>
        <taxon>Bacillati</taxon>
        <taxon>Bacillota</taxon>
        <taxon>Bacilli</taxon>
        <taxon>Bacillales</taxon>
        <taxon>Paenibacillaceae</taxon>
        <taxon>Paenibacillus</taxon>
    </lineage>
</organism>
<dbReference type="InterPro" id="IPR050275">
    <property type="entry name" value="PGM_Phosphatase"/>
</dbReference>
<dbReference type="RefSeq" id="WP_076331803.1">
    <property type="nucleotide sequence ID" value="NZ_MRTJ01000003.1"/>
</dbReference>
<dbReference type="OrthoDB" id="9782128at2"/>
<name>A0A1R1BWF1_PAEAM</name>
<accession>A0A1R1BWF1</accession>
<dbReference type="AlphaFoldDB" id="A0A1R1BWF1"/>
<sequence length="206" mass="23195">MSTTFHLVRHGLKERRIGDVSLTYQGALQAEATALHFARAPFPVTKILTSPLRRARETASMIARHTHSHITEDFCLRERANWGDCPDQSFEQFIAMWDRCTSDPDYIPPVGDSAKQAGERLASLLTELVNKEPGNSENSNMIVVAHGGLITDFLVQSFTERELNVWHSDFIAMQNQLIPECSITTLIHDQGNYTIEDFASVKHLKS</sequence>
<dbReference type="InterPro" id="IPR029033">
    <property type="entry name" value="His_PPase_superfam"/>
</dbReference>
<comment type="caution">
    <text evidence="1">The sequence shown here is derived from an EMBL/GenBank/DDBJ whole genome shotgun (WGS) entry which is preliminary data.</text>
</comment>
<gene>
    <name evidence="1" type="ORF">BK131_11990</name>
</gene>
<dbReference type="GO" id="GO:0016791">
    <property type="term" value="F:phosphatase activity"/>
    <property type="evidence" value="ECO:0007669"/>
    <property type="project" value="TreeGrafter"/>
</dbReference>
<protein>
    <submittedName>
        <fullName evidence="1">Histidine phosphatase family protein</fullName>
    </submittedName>
</protein>
<dbReference type="GO" id="GO:0005737">
    <property type="term" value="C:cytoplasm"/>
    <property type="evidence" value="ECO:0007669"/>
    <property type="project" value="TreeGrafter"/>
</dbReference>